<name>A0A9Q0DNN5_9TELE</name>
<evidence type="ECO:0000313" key="3">
    <source>
        <dbReference type="Proteomes" id="UP001148018"/>
    </source>
</evidence>
<gene>
    <name evidence="2" type="ORF">NHX12_006783</name>
</gene>
<feature type="compositionally biased region" description="Polar residues" evidence="1">
    <location>
        <begin position="39"/>
        <end position="55"/>
    </location>
</feature>
<protein>
    <submittedName>
        <fullName evidence="2">Uncharacterized protein</fullName>
    </submittedName>
</protein>
<comment type="caution">
    <text evidence="2">The sequence shown here is derived from an EMBL/GenBank/DDBJ whole genome shotgun (WGS) entry which is preliminary data.</text>
</comment>
<proteinExistence type="predicted"/>
<feature type="region of interest" description="Disordered" evidence="1">
    <location>
        <begin position="1"/>
        <end position="124"/>
    </location>
</feature>
<feature type="compositionally biased region" description="Basic and acidic residues" evidence="1">
    <location>
        <begin position="114"/>
        <end position="124"/>
    </location>
</feature>
<feature type="compositionally biased region" description="Low complexity" evidence="1">
    <location>
        <begin position="67"/>
        <end position="79"/>
    </location>
</feature>
<keyword evidence="3" id="KW-1185">Reference proteome</keyword>
<evidence type="ECO:0000313" key="2">
    <source>
        <dbReference type="EMBL" id="KAJ3591651.1"/>
    </source>
</evidence>
<feature type="compositionally biased region" description="Polar residues" evidence="1">
    <location>
        <begin position="102"/>
        <end position="111"/>
    </location>
</feature>
<organism evidence="2 3">
    <name type="scientific">Muraenolepis orangiensis</name>
    <name type="common">Patagonian moray cod</name>
    <dbReference type="NCBI Taxonomy" id="630683"/>
    <lineage>
        <taxon>Eukaryota</taxon>
        <taxon>Metazoa</taxon>
        <taxon>Chordata</taxon>
        <taxon>Craniata</taxon>
        <taxon>Vertebrata</taxon>
        <taxon>Euteleostomi</taxon>
        <taxon>Actinopterygii</taxon>
        <taxon>Neopterygii</taxon>
        <taxon>Teleostei</taxon>
        <taxon>Neoteleostei</taxon>
        <taxon>Acanthomorphata</taxon>
        <taxon>Zeiogadaria</taxon>
        <taxon>Gadariae</taxon>
        <taxon>Gadiformes</taxon>
        <taxon>Muraenolepidoidei</taxon>
        <taxon>Muraenolepididae</taxon>
        <taxon>Muraenolepis</taxon>
    </lineage>
</organism>
<sequence length="124" mass="13535">MSSNRSFDSTHGLPGLADQTDGHTGLASHTNGPAHPHMVNNSMYISDVTNGTYSYMDQEEDEELERSLSPSLPLGLSYPSPLPLDPPPRHYQHLKVSKSMDLGTSPTQSPQHPVADESNTHPLF</sequence>
<dbReference type="OrthoDB" id="6264899at2759"/>
<dbReference type="EMBL" id="JANIIK010000113">
    <property type="protein sequence ID" value="KAJ3591651.1"/>
    <property type="molecule type" value="Genomic_DNA"/>
</dbReference>
<dbReference type="AlphaFoldDB" id="A0A9Q0DNN5"/>
<dbReference type="Proteomes" id="UP001148018">
    <property type="component" value="Unassembled WGS sequence"/>
</dbReference>
<evidence type="ECO:0000256" key="1">
    <source>
        <dbReference type="SAM" id="MobiDB-lite"/>
    </source>
</evidence>
<reference evidence="2" key="1">
    <citation type="submission" date="2022-07" db="EMBL/GenBank/DDBJ databases">
        <title>Chromosome-level genome of Muraenolepis orangiensis.</title>
        <authorList>
            <person name="Kim J."/>
        </authorList>
    </citation>
    <scope>NUCLEOTIDE SEQUENCE</scope>
    <source>
        <strain evidence="2">KU_S4_2022</strain>
        <tissue evidence="2">Muscle</tissue>
    </source>
</reference>
<accession>A0A9Q0DNN5</accession>